<evidence type="ECO:0000313" key="3">
    <source>
        <dbReference type="Proteomes" id="UP000295696"/>
    </source>
</evidence>
<accession>A0A4R3J5A7</accession>
<sequence length="262" mass="28983">MKPVGFSRRMTCVEMSRIKSGVAAWLLGLLVSSPALAVECRDISFEGNDFTICEADAQTEEIRLFLNGPEGALYGHFSAIAAQLATQDARLSFAMNGGMYHDDRSPVGHYVEDRQEQMRVIPNAGPGNFGLLPNGIFCIREDRADVIETLDYVDTAPDCLHATQSGPMLVIDGELHPRFLPDSTSRYIRNGVGTDPDGRRVVFAISNDAVTFHEFGRLFREELDVANALFLDGNISRLYAPQLDRSDFGWRLGPIIGIVERN</sequence>
<feature type="domain" description="Phosphodiester glycosidase" evidence="1">
    <location>
        <begin position="91"/>
        <end position="237"/>
    </location>
</feature>
<evidence type="ECO:0000313" key="2">
    <source>
        <dbReference type="EMBL" id="TCS60495.1"/>
    </source>
</evidence>
<name>A0A4R3J5A7_9RHOB</name>
<dbReference type="Proteomes" id="UP000295696">
    <property type="component" value="Unassembled WGS sequence"/>
</dbReference>
<dbReference type="InterPro" id="IPR018711">
    <property type="entry name" value="NAGPA"/>
</dbReference>
<dbReference type="AlphaFoldDB" id="A0A4R3J5A7"/>
<evidence type="ECO:0000259" key="1">
    <source>
        <dbReference type="Pfam" id="PF09992"/>
    </source>
</evidence>
<keyword evidence="3" id="KW-1185">Reference proteome</keyword>
<dbReference type="EMBL" id="SLZU01000014">
    <property type="protein sequence ID" value="TCS60495.1"/>
    <property type="molecule type" value="Genomic_DNA"/>
</dbReference>
<organism evidence="2 3">
    <name type="scientific">Primorskyibacter sedentarius</name>
    <dbReference type="NCBI Taxonomy" id="745311"/>
    <lineage>
        <taxon>Bacteria</taxon>
        <taxon>Pseudomonadati</taxon>
        <taxon>Pseudomonadota</taxon>
        <taxon>Alphaproteobacteria</taxon>
        <taxon>Rhodobacterales</taxon>
        <taxon>Roseobacteraceae</taxon>
        <taxon>Primorskyibacter</taxon>
    </lineage>
</organism>
<proteinExistence type="predicted"/>
<dbReference type="Pfam" id="PF09992">
    <property type="entry name" value="NAGPA"/>
    <property type="match status" value="1"/>
</dbReference>
<gene>
    <name evidence="2" type="ORF">EDD52_11494</name>
</gene>
<reference evidence="2 3" key="1">
    <citation type="submission" date="2019-03" db="EMBL/GenBank/DDBJ databases">
        <title>Genomic Encyclopedia of Type Strains, Phase IV (KMG-IV): sequencing the most valuable type-strain genomes for metagenomic binning, comparative biology and taxonomic classification.</title>
        <authorList>
            <person name="Goeker M."/>
        </authorList>
    </citation>
    <scope>NUCLEOTIDE SEQUENCE [LARGE SCALE GENOMIC DNA]</scope>
    <source>
        <strain evidence="2 3">DSM 104836</strain>
    </source>
</reference>
<protein>
    <submittedName>
        <fullName evidence="2">Uncharacterized protein YigE (DUF2233 family)</fullName>
    </submittedName>
</protein>
<comment type="caution">
    <text evidence="2">The sequence shown here is derived from an EMBL/GenBank/DDBJ whole genome shotgun (WGS) entry which is preliminary data.</text>
</comment>